<name>A0A6A6SJW7_9PLEO</name>
<sequence length="481" mass="54902">MTSNAGGPRRDQNPPEDNPFIAFRRFADAQVSSLFTTVFALPEILNDANHARAKCLWGQADPKLCEELRNLEIEMGDADRAADALCKDQEYYFSLTKHQEWEKLVQEVGALRNRILADDGTNLASSENTAAPQTERQRHVEMVEKTANRKGQEWGWSWDWGFPRPFDAADHHPRDDPRDRMQAMTELYDRWKRHRGLMRRIFEDTRRDEPSTNAAEYDQEGDNQSKGWASPFYMWKRSQNPTCRRIIHPRNPYSPHALEEDETLKQSGIQWRDAFEDLTRVTEGKPLIPEERLGHSRHQPYRTWARRLGGREESAKHHCEGKDEYPKKAPLQSGGSSEEPSYEYGHDHEDQHDDPPTPRPDKAGFTDGMPAMDLEAYERLLGPVSAPGHTSEASASILSTLTTTERTIAPDGTVTTKVVLKKRFADGREESSETLHTQRGQGVNGPVAISDQMSNNKDRTLAEPENLRKSAGNKKGWFWSN</sequence>
<proteinExistence type="predicted"/>
<organism evidence="2 3">
    <name type="scientific">Lophiostoma macrostomum CBS 122681</name>
    <dbReference type="NCBI Taxonomy" id="1314788"/>
    <lineage>
        <taxon>Eukaryota</taxon>
        <taxon>Fungi</taxon>
        <taxon>Dikarya</taxon>
        <taxon>Ascomycota</taxon>
        <taxon>Pezizomycotina</taxon>
        <taxon>Dothideomycetes</taxon>
        <taxon>Pleosporomycetidae</taxon>
        <taxon>Pleosporales</taxon>
        <taxon>Lophiostomataceae</taxon>
        <taxon>Lophiostoma</taxon>
    </lineage>
</organism>
<accession>A0A6A6SJW7</accession>
<dbReference type="AlphaFoldDB" id="A0A6A6SJW7"/>
<dbReference type="OrthoDB" id="4586300at2759"/>
<dbReference type="EMBL" id="MU004555">
    <property type="protein sequence ID" value="KAF2648136.1"/>
    <property type="molecule type" value="Genomic_DNA"/>
</dbReference>
<feature type="region of interest" description="Disordered" evidence="1">
    <location>
        <begin position="427"/>
        <end position="481"/>
    </location>
</feature>
<feature type="region of interest" description="Disordered" evidence="1">
    <location>
        <begin position="305"/>
        <end position="369"/>
    </location>
</feature>
<dbReference type="Proteomes" id="UP000799324">
    <property type="component" value="Unassembled WGS sequence"/>
</dbReference>
<feature type="compositionally biased region" description="Basic and acidic residues" evidence="1">
    <location>
        <begin position="344"/>
        <end position="364"/>
    </location>
</feature>
<keyword evidence="3" id="KW-1185">Reference proteome</keyword>
<evidence type="ECO:0000313" key="2">
    <source>
        <dbReference type="EMBL" id="KAF2648136.1"/>
    </source>
</evidence>
<gene>
    <name evidence="2" type="ORF">K491DRAFT_613332</name>
</gene>
<evidence type="ECO:0000256" key="1">
    <source>
        <dbReference type="SAM" id="MobiDB-lite"/>
    </source>
</evidence>
<feature type="compositionally biased region" description="Basic and acidic residues" evidence="1">
    <location>
        <begin position="456"/>
        <end position="468"/>
    </location>
</feature>
<reference evidence="2" key="1">
    <citation type="journal article" date="2020" name="Stud. Mycol.">
        <title>101 Dothideomycetes genomes: a test case for predicting lifestyles and emergence of pathogens.</title>
        <authorList>
            <person name="Haridas S."/>
            <person name="Albert R."/>
            <person name="Binder M."/>
            <person name="Bloem J."/>
            <person name="Labutti K."/>
            <person name="Salamov A."/>
            <person name="Andreopoulos B."/>
            <person name="Baker S."/>
            <person name="Barry K."/>
            <person name="Bills G."/>
            <person name="Bluhm B."/>
            <person name="Cannon C."/>
            <person name="Castanera R."/>
            <person name="Culley D."/>
            <person name="Daum C."/>
            <person name="Ezra D."/>
            <person name="Gonzalez J."/>
            <person name="Henrissat B."/>
            <person name="Kuo A."/>
            <person name="Liang C."/>
            <person name="Lipzen A."/>
            <person name="Lutzoni F."/>
            <person name="Magnuson J."/>
            <person name="Mondo S."/>
            <person name="Nolan M."/>
            <person name="Ohm R."/>
            <person name="Pangilinan J."/>
            <person name="Park H.-J."/>
            <person name="Ramirez L."/>
            <person name="Alfaro M."/>
            <person name="Sun H."/>
            <person name="Tritt A."/>
            <person name="Yoshinaga Y."/>
            <person name="Zwiers L.-H."/>
            <person name="Turgeon B."/>
            <person name="Goodwin S."/>
            <person name="Spatafora J."/>
            <person name="Crous P."/>
            <person name="Grigoriev I."/>
        </authorList>
    </citation>
    <scope>NUCLEOTIDE SEQUENCE</scope>
    <source>
        <strain evidence="2">CBS 122681</strain>
    </source>
</reference>
<feature type="compositionally biased region" description="Basic and acidic residues" evidence="1">
    <location>
        <begin position="309"/>
        <end position="327"/>
    </location>
</feature>
<feature type="region of interest" description="Disordered" evidence="1">
    <location>
        <begin position="204"/>
        <end position="224"/>
    </location>
</feature>
<protein>
    <submittedName>
        <fullName evidence="2">Uncharacterized protein</fullName>
    </submittedName>
</protein>
<feature type="compositionally biased region" description="Low complexity" evidence="1">
    <location>
        <begin position="333"/>
        <end position="343"/>
    </location>
</feature>
<evidence type="ECO:0000313" key="3">
    <source>
        <dbReference type="Proteomes" id="UP000799324"/>
    </source>
</evidence>